<dbReference type="OrthoDB" id="3721873at2"/>
<feature type="transmembrane region" description="Helical" evidence="1">
    <location>
        <begin position="294"/>
        <end position="313"/>
    </location>
</feature>
<feature type="transmembrane region" description="Helical" evidence="1">
    <location>
        <begin position="118"/>
        <end position="137"/>
    </location>
</feature>
<feature type="transmembrane region" description="Helical" evidence="1">
    <location>
        <begin position="325"/>
        <end position="344"/>
    </location>
</feature>
<dbReference type="AlphaFoldDB" id="A0A542ZSQ5"/>
<comment type="caution">
    <text evidence="3">The sequence shown here is derived from an EMBL/GenBank/DDBJ whole genome shotgun (WGS) entry which is preliminary data.</text>
</comment>
<keyword evidence="3" id="KW-0808">Transferase</keyword>
<evidence type="ECO:0000313" key="3">
    <source>
        <dbReference type="EMBL" id="TQL63371.1"/>
    </source>
</evidence>
<dbReference type="EMBL" id="VFOR01000001">
    <property type="protein sequence ID" value="TQL63371.1"/>
    <property type="molecule type" value="Genomic_DNA"/>
</dbReference>
<gene>
    <name evidence="3" type="ORF">FB460_1180</name>
</gene>
<dbReference type="Pfam" id="PF26371">
    <property type="entry name" value="AftB_C"/>
    <property type="match status" value="1"/>
</dbReference>
<feature type="transmembrane region" description="Helical" evidence="1">
    <location>
        <begin position="12"/>
        <end position="28"/>
    </location>
</feature>
<keyword evidence="1" id="KW-0812">Transmembrane</keyword>
<feature type="transmembrane region" description="Helical" evidence="1">
    <location>
        <begin position="267"/>
        <end position="288"/>
    </location>
</feature>
<accession>A0A542ZSQ5</accession>
<feature type="transmembrane region" description="Helical" evidence="1">
    <location>
        <begin position="85"/>
        <end position="106"/>
    </location>
</feature>
<evidence type="ECO:0000256" key="1">
    <source>
        <dbReference type="SAM" id="Phobius"/>
    </source>
</evidence>
<keyword evidence="1" id="KW-1133">Transmembrane helix</keyword>
<feature type="transmembrane region" description="Helical" evidence="1">
    <location>
        <begin position="350"/>
        <end position="367"/>
    </location>
</feature>
<sequence length="582" mass="63567">MGDTVKGGFTPRHGLVAAVVLMFGWVAWNRRWMTDDGYINIRVVEQWLAGNGAVFNAGERVEVATSTLWLWLIALPSAVLPVEPSVIAVVLGWICAVSAAVVAALGSLRFARRAGLEAASSFPLPLGLLVMVGITQFSDFATSGLENGLTWLWMAVCFFGLAGHIGSEAPAHRPLWLPVVLGLGWLVRPDAALYSAAFLCALIVMSRWSWRGLAASLGLAAVLPVAYQVFRMGYYATAVPNTALAKNADGSLWSFGLNYLWGLVRHYALVVPIAILLLALVVRVARLVRDGRWQAFWLLGATIGAALLHVVYITKVGGDFMFGRFLLAPIFAMILPLAVIPIRAEELRSWVGVGTSTMLVWTFYAGGTVQAQRFHGHGVQDERFIYTGWVPSGSTLRPWEWAGFSFYEHGFAVAKDRDRGERYFQEADGRRVPVADGYDLVYTHNVMGIVSVVAGTEVIVIDNLGLADPLAARMPLPTDKRVERVGHMGHPAEFRIARYAAPTPDDSPQVQAARRVLECGDVARLQRGISDPLTPRLFWSNVVEAPRLTTLQIPRDPIAAEEQLCDSDGVEGVSIDAKEHAR</sequence>
<keyword evidence="4" id="KW-1185">Reference proteome</keyword>
<keyword evidence="1" id="KW-0472">Membrane</keyword>
<protein>
    <submittedName>
        <fullName evidence="3">Arabinofuranosyltransferase</fullName>
    </submittedName>
</protein>
<dbReference type="RefSeq" id="WP_142093099.1">
    <property type="nucleotide sequence ID" value="NZ_BAAAMD010000002.1"/>
</dbReference>
<proteinExistence type="predicted"/>
<dbReference type="Proteomes" id="UP000316196">
    <property type="component" value="Unassembled WGS sequence"/>
</dbReference>
<name>A0A542ZSQ5_9ACTN</name>
<feature type="domain" description="Terminal beta-(1-&gt;2)-arabinofuranosyltransferase C-terminal" evidence="2">
    <location>
        <begin position="443"/>
        <end position="557"/>
    </location>
</feature>
<dbReference type="GO" id="GO:0016740">
    <property type="term" value="F:transferase activity"/>
    <property type="evidence" value="ECO:0007669"/>
    <property type="project" value="UniProtKB-KW"/>
</dbReference>
<evidence type="ECO:0000313" key="4">
    <source>
        <dbReference type="Proteomes" id="UP000316196"/>
    </source>
</evidence>
<feature type="transmembrane region" description="Helical" evidence="1">
    <location>
        <begin position="210"/>
        <end position="230"/>
    </location>
</feature>
<evidence type="ECO:0000259" key="2">
    <source>
        <dbReference type="Pfam" id="PF26371"/>
    </source>
</evidence>
<organism evidence="3 4">
    <name type="scientific">Propioniferax innocua</name>
    <dbReference type="NCBI Taxonomy" id="1753"/>
    <lineage>
        <taxon>Bacteria</taxon>
        <taxon>Bacillati</taxon>
        <taxon>Actinomycetota</taxon>
        <taxon>Actinomycetes</taxon>
        <taxon>Propionibacteriales</taxon>
        <taxon>Propionibacteriaceae</taxon>
        <taxon>Propioniferax</taxon>
    </lineage>
</organism>
<dbReference type="InterPro" id="IPR058983">
    <property type="entry name" value="AftB_C"/>
</dbReference>
<reference evidence="3 4" key="1">
    <citation type="submission" date="2019-06" db="EMBL/GenBank/DDBJ databases">
        <title>Sequencing the genomes of 1000 actinobacteria strains.</title>
        <authorList>
            <person name="Klenk H.-P."/>
        </authorList>
    </citation>
    <scope>NUCLEOTIDE SEQUENCE [LARGE SCALE GENOMIC DNA]</scope>
    <source>
        <strain evidence="3 4">DSM 8251</strain>
    </source>
</reference>
<feature type="transmembrane region" description="Helical" evidence="1">
    <location>
        <begin position="149"/>
        <end position="167"/>
    </location>
</feature>